<dbReference type="SMART" id="SM00421">
    <property type="entry name" value="HTH_LUXR"/>
    <property type="match status" value="1"/>
</dbReference>
<feature type="transmembrane region" description="Helical" evidence="4">
    <location>
        <begin position="259"/>
        <end position="279"/>
    </location>
</feature>
<keyword evidence="7" id="KW-1185">Reference proteome</keyword>
<keyword evidence="4" id="KW-1133">Transmembrane helix</keyword>
<dbReference type="Gene3D" id="1.10.10.10">
    <property type="entry name" value="Winged helix-like DNA-binding domain superfamily/Winged helix DNA-binding domain"/>
    <property type="match status" value="1"/>
</dbReference>
<keyword evidence="3" id="KW-0804">Transcription</keyword>
<feature type="transmembrane region" description="Helical" evidence="4">
    <location>
        <begin position="319"/>
        <end position="338"/>
    </location>
</feature>
<feature type="transmembrane region" description="Helical" evidence="4">
    <location>
        <begin position="203"/>
        <end position="221"/>
    </location>
</feature>
<feature type="transmembrane region" description="Helical" evidence="4">
    <location>
        <begin position="161"/>
        <end position="182"/>
    </location>
</feature>
<evidence type="ECO:0000259" key="5">
    <source>
        <dbReference type="PROSITE" id="PS50043"/>
    </source>
</evidence>
<protein>
    <submittedName>
        <fullName evidence="6">Transcriptional regulator, LuxR family</fullName>
    </submittedName>
</protein>
<dbReference type="STRING" id="479437.Elen_2929"/>
<reference evidence="6 7" key="1">
    <citation type="journal article" date="2009" name="Stand. Genomic Sci.">
        <title>Complete genome sequence of Eggerthella lenta type strain (IPP VPI 0255).</title>
        <authorList>
            <person name="Saunders E."/>
            <person name="Pukall R."/>
            <person name="Abt B."/>
            <person name="Lapidus A."/>
            <person name="Glavina Del Rio T."/>
            <person name="Copeland A."/>
            <person name="Tice H."/>
            <person name="Cheng J.F."/>
            <person name="Lucas S."/>
            <person name="Chen F."/>
            <person name="Nolan M."/>
            <person name="Bruce D."/>
            <person name="Goodwin L."/>
            <person name="Pitluck S."/>
            <person name="Ivanova N."/>
            <person name="Mavromatis K."/>
            <person name="Ovchinnikova G."/>
            <person name="Pati A."/>
            <person name="Chen A."/>
            <person name="Palaniappan K."/>
            <person name="Land M."/>
            <person name="Hauser L."/>
            <person name="Chang Y.J."/>
            <person name="Jeffries C.D."/>
            <person name="Chain P."/>
            <person name="Meincke L."/>
            <person name="Sims D."/>
            <person name="Brettin T."/>
            <person name="Detter J.C."/>
            <person name="Goker M."/>
            <person name="Bristow J."/>
            <person name="Eisen J.A."/>
            <person name="Markowitz V."/>
            <person name="Hugenholtz P."/>
            <person name="Kyrpides N.C."/>
            <person name="Klenk H.P."/>
            <person name="Han C."/>
        </authorList>
    </citation>
    <scope>NUCLEOTIDE SEQUENCE [LARGE SCALE GENOMIC DNA]</scope>
    <source>
        <strain evidence="7">ATCC 25559 / DSM 2243 / CCUG 17323 / JCM 9979 / KCTC 3265 / NCTC 11813 / VPI 0255 / 1899 B</strain>
    </source>
</reference>
<feature type="transmembrane region" description="Helical" evidence="4">
    <location>
        <begin position="75"/>
        <end position="95"/>
    </location>
</feature>
<dbReference type="GO" id="GO:0006355">
    <property type="term" value="P:regulation of DNA-templated transcription"/>
    <property type="evidence" value="ECO:0007669"/>
    <property type="project" value="InterPro"/>
</dbReference>
<dbReference type="InterPro" id="IPR016032">
    <property type="entry name" value="Sig_transdc_resp-reg_C-effctor"/>
</dbReference>
<evidence type="ECO:0000256" key="1">
    <source>
        <dbReference type="ARBA" id="ARBA00023015"/>
    </source>
</evidence>
<accession>C8WNS9</accession>
<dbReference type="CDD" id="cd06170">
    <property type="entry name" value="LuxR_C_like"/>
    <property type="match status" value="1"/>
</dbReference>
<feature type="transmembrane region" description="Helical" evidence="4">
    <location>
        <begin position="136"/>
        <end position="155"/>
    </location>
</feature>
<dbReference type="AlphaFoldDB" id="C8WNS9"/>
<keyword evidence="2" id="KW-0238">DNA-binding</keyword>
<dbReference type="PRINTS" id="PR00038">
    <property type="entry name" value="HTHLUXR"/>
</dbReference>
<evidence type="ECO:0000256" key="3">
    <source>
        <dbReference type="ARBA" id="ARBA00023163"/>
    </source>
</evidence>
<dbReference type="PaxDb" id="479437-Elen_2929"/>
<keyword evidence="4" id="KW-0812">Transmembrane</keyword>
<feature type="transmembrane region" description="Helical" evidence="4">
    <location>
        <begin position="350"/>
        <end position="369"/>
    </location>
</feature>
<dbReference type="PANTHER" id="PTHR44688:SF16">
    <property type="entry name" value="DNA-BINDING TRANSCRIPTIONAL ACTIVATOR DEVR_DOSR"/>
    <property type="match status" value="1"/>
</dbReference>
<evidence type="ECO:0000256" key="4">
    <source>
        <dbReference type="SAM" id="Phobius"/>
    </source>
</evidence>
<dbReference type="GO" id="GO:0003677">
    <property type="term" value="F:DNA binding"/>
    <property type="evidence" value="ECO:0007669"/>
    <property type="project" value="UniProtKB-KW"/>
</dbReference>
<keyword evidence="4" id="KW-0472">Membrane</keyword>
<name>C8WNS9_EGGLE</name>
<evidence type="ECO:0000313" key="7">
    <source>
        <dbReference type="Proteomes" id="UP000001377"/>
    </source>
</evidence>
<dbReference type="PANTHER" id="PTHR44688">
    <property type="entry name" value="DNA-BINDING TRANSCRIPTIONAL ACTIVATOR DEVR_DOSR"/>
    <property type="match status" value="1"/>
</dbReference>
<feature type="transmembrane region" description="Helical" evidence="4">
    <location>
        <begin position="12"/>
        <end position="33"/>
    </location>
</feature>
<feature type="domain" description="HTH luxR-type" evidence="5">
    <location>
        <begin position="398"/>
        <end position="462"/>
    </location>
</feature>
<feature type="transmembrane region" description="Helical" evidence="4">
    <location>
        <begin position="45"/>
        <end position="63"/>
    </location>
</feature>
<feature type="transmembrane region" description="Helical" evidence="4">
    <location>
        <begin position="285"/>
        <end position="307"/>
    </location>
</feature>
<organism evidence="6 7">
    <name type="scientific">Eggerthella lenta (strain ATCC 25559 / DSM 2243 / CCUG 17323 / JCM 9979 / KCTC 3265 / NCTC 11813 / VPI 0255 / 1899 B)</name>
    <name type="common">Eubacterium lentum</name>
    <dbReference type="NCBI Taxonomy" id="479437"/>
    <lineage>
        <taxon>Bacteria</taxon>
        <taxon>Bacillati</taxon>
        <taxon>Actinomycetota</taxon>
        <taxon>Coriobacteriia</taxon>
        <taxon>Eggerthellales</taxon>
        <taxon>Eggerthellaceae</taxon>
        <taxon>Eggerthella</taxon>
    </lineage>
</organism>
<feature type="transmembrane region" description="Helical" evidence="4">
    <location>
        <begin position="101"/>
        <end position="124"/>
    </location>
</feature>
<dbReference type="InterPro" id="IPR036388">
    <property type="entry name" value="WH-like_DNA-bd_sf"/>
</dbReference>
<dbReference type="HOGENOM" id="CLU_027066_3_1_11"/>
<gene>
    <name evidence="6" type="ordered locus">Elen_2929</name>
</gene>
<dbReference type="Pfam" id="PF00196">
    <property type="entry name" value="GerE"/>
    <property type="match status" value="1"/>
</dbReference>
<feature type="transmembrane region" description="Helical" evidence="4">
    <location>
        <begin position="227"/>
        <end position="247"/>
    </location>
</feature>
<evidence type="ECO:0000256" key="2">
    <source>
        <dbReference type="ARBA" id="ARBA00023125"/>
    </source>
</evidence>
<dbReference type="InterPro" id="IPR000792">
    <property type="entry name" value="Tscrpt_reg_LuxR_C"/>
</dbReference>
<keyword evidence="1" id="KW-0805">Transcription regulation</keyword>
<sequence length="462" mass="49771">MNGALDILKVRIWCAVGFTSYWAWLFLLLIAQVFGAPQQTPIGNVWLWCTVAHIASLILLGLLAPRLSPYCNNAVVTASSPAIMAGGTGLLLAGITANSTISILLALIFVGIGTAGMVLCWGEVLAALSFKGEQRALILSCMMASILVYLAFSFLPTEALYGFLFLMPAIAAVPLQMCIRTLDLHRSIEEDRSEQPEKLTSRFVLFCLIYSVPLGFFQVRYTVDGGLGAWVPVLVPSLLVLAAIGIVDHIFERQRGSNFLPAIVIPGAIAGLFMLAAFNDNDARPAGVLIFSAQQLLTVMLYARFAFMASRKKNNPATVFALGVGATDAGFVLGMLAGESPTVSAWPLDLTLGIAYIVVLGGFLATGVFQRKDIGSEDNAQFATAIDSRNDLKRELEAISAKYGLTAREEEVLGQLLHGKSASAVAADLFLSKNTVRSHIAHLYQKMDVHTRDELIELIDAQ</sequence>
<dbReference type="Proteomes" id="UP000001377">
    <property type="component" value="Chromosome"/>
</dbReference>
<evidence type="ECO:0000313" key="6">
    <source>
        <dbReference type="EMBL" id="ACV56874.1"/>
    </source>
</evidence>
<dbReference type="eggNOG" id="COG2197">
    <property type="taxonomic scope" value="Bacteria"/>
</dbReference>
<dbReference type="PROSITE" id="PS50043">
    <property type="entry name" value="HTH_LUXR_2"/>
    <property type="match status" value="1"/>
</dbReference>
<proteinExistence type="predicted"/>
<dbReference type="OrthoDB" id="3170197at2"/>
<dbReference type="PROSITE" id="PS00622">
    <property type="entry name" value="HTH_LUXR_1"/>
    <property type="match status" value="1"/>
</dbReference>
<dbReference type="KEGG" id="ele:Elen_2929"/>
<dbReference type="SUPFAM" id="SSF46894">
    <property type="entry name" value="C-terminal effector domain of the bipartite response regulators"/>
    <property type="match status" value="1"/>
</dbReference>
<dbReference type="EMBL" id="CP001726">
    <property type="protein sequence ID" value="ACV56874.1"/>
    <property type="molecule type" value="Genomic_DNA"/>
</dbReference>